<feature type="region of interest" description="Disordered" evidence="1">
    <location>
        <begin position="28"/>
        <end position="55"/>
    </location>
</feature>
<protein>
    <submittedName>
        <fullName evidence="2">Uncharacterized protein</fullName>
    </submittedName>
</protein>
<organism evidence="2 3">
    <name type="scientific">Apatococcus lobatus</name>
    <dbReference type="NCBI Taxonomy" id="904363"/>
    <lineage>
        <taxon>Eukaryota</taxon>
        <taxon>Viridiplantae</taxon>
        <taxon>Chlorophyta</taxon>
        <taxon>core chlorophytes</taxon>
        <taxon>Trebouxiophyceae</taxon>
        <taxon>Chlorellales</taxon>
        <taxon>Chlorellaceae</taxon>
        <taxon>Apatococcus</taxon>
    </lineage>
</organism>
<gene>
    <name evidence="2" type="ORF">WJX74_001855</name>
</gene>
<accession>A0AAW1Q5B5</accession>
<dbReference type="AlphaFoldDB" id="A0AAW1Q5B5"/>
<evidence type="ECO:0000256" key="1">
    <source>
        <dbReference type="SAM" id="MobiDB-lite"/>
    </source>
</evidence>
<comment type="caution">
    <text evidence="2">The sequence shown here is derived from an EMBL/GenBank/DDBJ whole genome shotgun (WGS) entry which is preliminary data.</text>
</comment>
<keyword evidence="3" id="KW-1185">Reference proteome</keyword>
<name>A0AAW1Q5B5_9CHLO</name>
<dbReference type="Proteomes" id="UP001438707">
    <property type="component" value="Unassembled WGS sequence"/>
</dbReference>
<dbReference type="EMBL" id="JALJOS010000093">
    <property type="protein sequence ID" value="KAK9816050.1"/>
    <property type="molecule type" value="Genomic_DNA"/>
</dbReference>
<proteinExistence type="predicted"/>
<evidence type="ECO:0000313" key="2">
    <source>
        <dbReference type="EMBL" id="KAK9816050.1"/>
    </source>
</evidence>
<sequence length="131" mass="14739">MSLHFQPRLPLSKKATLLPSSSPFMSIAERGSANTGKEPDVRTRIPSQLGPIPSSMDIPVPAEQAFVSKECYLFQHAGWWHFVRLNTAHRRQPTASALCKGPVRSRLPMIAADICLIYNSLRFIFRAEHRV</sequence>
<reference evidence="2 3" key="1">
    <citation type="journal article" date="2024" name="Nat. Commun.">
        <title>Phylogenomics reveals the evolutionary origins of lichenization in chlorophyte algae.</title>
        <authorList>
            <person name="Puginier C."/>
            <person name="Libourel C."/>
            <person name="Otte J."/>
            <person name="Skaloud P."/>
            <person name="Haon M."/>
            <person name="Grisel S."/>
            <person name="Petersen M."/>
            <person name="Berrin J.G."/>
            <person name="Delaux P.M."/>
            <person name="Dal Grande F."/>
            <person name="Keller J."/>
        </authorList>
    </citation>
    <scope>NUCLEOTIDE SEQUENCE [LARGE SCALE GENOMIC DNA]</scope>
    <source>
        <strain evidence="2 3">SAG 2145</strain>
    </source>
</reference>
<evidence type="ECO:0000313" key="3">
    <source>
        <dbReference type="Proteomes" id="UP001438707"/>
    </source>
</evidence>